<accession>A0A1U7LJ25</accession>
<dbReference type="GO" id="GO:0003729">
    <property type="term" value="F:mRNA binding"/>
    <property type="evidence" value="ECO:0007669"/>
    <property type="project" value="TreeGrafter"/>
</dbReference>
<keyword evidence="1 2" id="KW-0694">RNA-binding</keyword>
<dbReference type="PANTHER" id="PTHR23003">
    <property type="entry name" value="RNA RECOGNITION MOTIF RRM DOMAIN CONTAINING PROTEIN"/>
    <property type="match status" value="1"/>
</dbReference>
<evidence type="ECO:0000313" key="4">
    <source>
        <dbReference type="EMBL" id="OLL22628.1"/>
    </source>
</evidence>
<evidence type="ECO:0000256" key="1">
    <source>
        <dbReference type="ARBA" id="ARBA00022884"/>
    </source>
</evidence>
<proteinExistence type="predicted"/>
<dbReference type="OrthoDB" id="275748at2759"/>
<comment type="caution">
    <text evidence="4">The sequence shown here is derived from an EMBL/GenBank/DDBJ whole genome shotgun (WGS) entry which is preliminary data.</text>
</comment>
<evidence type="ECO:0000313" key="5">
    <source>
        <dbReference type="Proteomes" id="UP000186594"/>
    </source>
</evidence>
<gene>
    <name evidence="4" type="ORF">NEOLI_000254</name>
</gene>
<organism evidence="4 5">
    <name type="scientific">Neolecta irregularis (strain DAH-3)</name>
    <dbReference type="NCBI Taxonomy" id="1198029"/>
    <lineage>
        <taxon>Eukaryota</taxon>
        <taxon>Fungi</taxon>
        <taxon>Dikarya</taxon>
        <taxon>Ascomycota</taxon>
        <taxon>Taphrinomycotina</taxon>
        <taxon>Neolectales</taxon>
        <taxon>Neolectaceae</taxon>
        <taxon>Neolecta</taxon>
    </lineage>
</organism>
<dbReference type="InterPro" id="IPR035979">
    <property type="entry name" value="RBD_domain_sf"/>
</dbReference>
<evidence type="ECO:0000256" key="2">
    <source>
        <dbReference type="PROSITE-ProRule" id="PRU00176"/>
    </source>
</evidence>
<dbReference type="SUPFAM" id="SSF54928">
    <property type="entry name" value="RNA-binding domain, RBD"/>
    <property type="match status" value="1"/>
</dbReference>
<dbReference type="STRING" id="1198029.A0A1U7LJ25"/>
<protein>
    <submittedName>
        <fullName evidence="4">Splicing factor 3B subunit 6-like protein</fullName>
    </submittedName>
</protein>
<dbReference type="EMBL" id="LXFE01003012">
    <property type="protein sequence ID" value="OLL22628.1"/>
    <property type="molecule type" value="Genomic_DNA"/>
</dbReference>
<dbReference type="Proteomes" id="UP000186594">
    <property type="component" value="Unassembled WGS sequence"/>
</dbReference>
<dbReference type="InterPro" id="IPR050374">
    <property type="entry name" value="RRT5_SRSF_SR"/>
</dbReference>
<feature type="domain" description="RRM" evidence="3">
    <location>
        <begin position="1"/>
        <end position="60"/>
    </location>
</feature>
<evidence type="ECO:0000259" key="3">
    <source>
        <dbReference type="PROSITE" id="PS50102"/>
    </source>
</evidence>
<keyword evidence="5" id="KW-1185">Reference proteome</keyword>
<dbReference type="Gene3D" id="3.30.70.330">
    <property type="match status" value="1"/>
</dbReference>
<dbReference type="InterPro" id="IPR012677">
    <property type="entry name" value="Nucleotide-bd_a/b_plait_sf"/>
</dbReference>
<dbReference type="Pfam" id="PF00076">
    <property type="entry name" value="RRM_1"/>
    <property type="match status" value="1"/>
</dbReference>
<sequence>MFDLFGKYGPIRQIRLGNASTTKGTAFVVFEDVMDAKMACEKLNGFNFMDRYLVVLFHQPEKSGKPQDLAARQAELDKLKSRHGRLEHVNNSSNTLSSYSYYPIFVGIIRRRNSPMMALKKTLPPTIILRNPAQGGNSYES</sequence>
<dbReference type="InterPro" id="IPR000504">
    <property type="entry name" value="RRM_dom"/>
</dbReference>
<dbReference type="AlphaFoldDB" id="A0A1U7LJ25"/>
<dbReference type="PROSITE" id="PS50102">
    <property type="entry name" value="RRM"/>
    <property type="match status" value="1"/>
</dbReference>
<dbReference type="GO" id="GO:0005634">
    <property type="term" value="C:nucleus"/>
    <property type="evidence" value="ECO:0007669"/>
    <property type="project" value="TreeGrafter"/>
</dbReference>
<reference evidence="4 5" key="1">
    <citation type="submission" date="2016-04" db="EMBL/GenBank/DDBJ databases">
        <title>Evolutionary innovation and constraint leading to complex multicellularity in the Ascomycota.</title>
        <authorList>
            <person name="Cisse O."/>
            <person name="Nguyen A."/>
            <person name="Hewitt D.A."/>
            <person name="Jedd G."/>
            <person name="Stajich J.E."/>
        </authorList>
    </citation>
    <scope>NUCLEOTIDE SEQUENCE [LARGE SCALE GENOMIC DNA]</scope>
    <source>
        <strain evidence="4 5">DAH-3</strain>
    </source>
</reference>
<dbReference type="GO" id="GO:0005737">
    <property type="term" value="C:cytoplasm"/>
    <property type="evidence" value="ECO:0007669"/>
    <property type="project" value="TreeGrafter"/>
</dbReference>
<name>A0A1U7LJ25_NEOID</name>